<protein>
    <submittedName>
        <fullName evidence="2">Uncharacterized protein</fullName>
    </submittedName>
</protein>
<proteinExistence type="predicted"/>
<dbReference type="EMBL" id="CAUZMB010000001">
    <property type="protein sequence ID" value="CAK1228573.1"/>
    <property type="molecule type" value="Genomic_DNA"/>
</dbReference>
<accession>A0ABM9MNW6</accession>
<sequence>MTVMDELRKVNKVLKITAQKNLKWQILFFLLGIIFSTMVLLPDLSLIISNKMNIVVFLDMALIILEYILLIFWIKFIVQIRKSIRLSFQTDILQLNDMAEVNEWIKKNSFRRIKNLFYSTNRTPYFLWGIIELEKQYRITFVDFSKDNQLIILNVKKQELAQYSEVNNVKKIISKSKVKAKRLRLPVEKQLYSSFGFYIKY</sequence>
<keyword evidence="1" id="KW-0472">Membrane</keyword>
<evidence type="ECO:0000313" key="3">
    <source>
        <dbReference type="Proteomes" id="UP001314166"/>
    </source>
</evidence>
<name>A0ABM9MNW6_9LACO</name>
<feature type="transmembrane region" description="Helical" evidence="1">
    <location>
        <begin position="54"/>
        <end position="78"/>
    </location>
</feature>
<keyword evidence="1" id="KW-0812">Transmembrane</keyword>
<dbReference type="Proteomes" id="UP001314166">
    <property type="component" value="Unassembled WGS sequence"/>
</dbReference>
<feature type="transmembrane region" description="Helical" evidence="1">
    <location>
        <begin position="21"/>
        <end position="42"/>
    </location>
</feature>
<evidence type="ECO:0000313" key="2">
    <source>
        <dbReference type="EMBL" id="CAK1228573.1"/>
    </source>
</evidence>
<reference evidence="2 3" key="1">
    <citation type="submission" date="2023-10" db="EMBL/GenBank/DDBJ databases">
        <authorList>
            <person name="Botero Cardona J."/>
        </authorList>
    </citation>
    <scope>NUCLEOTIDE SEQUENCE [LARGE SCALE GENOMIC DNA]</scope>
    <source>
        <strain evidence="2 3">R-55214</strain>
    </source>
</reference>
<organism evidence="2 3">
    <name type="scientific">Fructobacillus evanidus</name>
    <dbReference type="NCBI Taxonomy" id="3064281"/>
    <lineage>
        <taxon>Bacteria</taxon>
        <taxon>Bacillati</taxon>
        <taxon>Bacillota</taxon>
        <taxon>Bacilli</taxon>
        <taxon>Lactobacillales</taxon>
        <taxon>Lactobacillaceae</taxon>
        <taxon>Fructobacillus</taxon>
    </lineage>
</organism>
<comment type="caution">
    <text evidence="2">The sequence shown here is derived from an EMBL/GenBank/DDBJ whole genome shotgun (WGS) entry which is preliminary data.</text>
</comment>
<keyword evidence="3" id="KW-1185">Reference proteome</keyword>
<dbReference type="RefSeq" id="WP_338343278.1">
    <property type="nucleotide sequence ID" value="NZ_CAUZLH010000001.1"/>
</dbReference>
<evidence type="ECO:0000256" key="1">
    <source>
        <dbReference type="SAM" id="Phobius"/>
    </source>
</evidence>
<gene>
    <name evidence="2" type="ORF">R55214_HHFBAMCI_00240</name>
</gene>
<keyword evidence="1" id="KW-1133">Transmembrane helix</keyword>